<dbReference type="Pfam" id="PF22725">
    <property type="entry name" value="GFO_IDH_MocA_C3"/>
    <property type="match status" value="1"/>
</dbReference>
<reference evidence="3" key="1">
    <citation type="journal article" date="2011" name="Environ. Microbiol.">
        <title>Time-series analyses of Monterey Bay coastal microbial picoplankton using a 'genome proxy' microarray.</title>
        <authorList>
            <person name="Rich V.I."/>
            <person name="Pham V.D."/>
            <person name="Eppley J."/>
            <person name="Shi Y."/>
            <person name="DeLong E.F."/>
        </authorList>
    </citation>
    <scope>NUCLEOTIDE SEQUENCE</scope>
</reference>
<evidence type="ECO:0000259" key="1">
    <source>
        <dbReference type="Pfam" id="PF01408"/>
    </source>
</evidence>
<proteinExistence type="predicted"/>
<dbReference type="Gene3D" id="3.40.50.720">
    <property type="entry name" value="NAD(P)-binding Rossmann-like Domain"/>
    <property type="match status" value="1"/>
</dbReference>
<dbReference type="Pfam" id="PF01408">
    <property type="entry name" value="GFO_IDH_MocA"/>
    <property type="match status" value="1"/>
</dbReference>
<protein>
    <submittedName>
        <fullName evidence="3">Predicted dehydrogenases and related proteins</fullName>
    </submittedName>
</protein>
<evidence type="ECO:0000259" key="2">
    <source>
        <dbReference type="Pfam" id="PF22725"/>
    </source>
</evidence>
<dbReference type="SUPFAM" id="SSF55347">
    <property type="entry name" value="Glyceraldehyde-3-phosphate dehydrogenase-like, C-terminal domain"/>
    <property type="match status" value="1"/>
</dbReference>
<feature type="domain" description="Gfo/Idh/MocA-like oxidoreductase N-terminal" evidence="1">
    <location>
        <begin position="30"/>
        <end position="144"/>
    </location>
</feature>
<accession>E0XVP5</accession>
<dbReference type="AlphaFoldDB" id="E0XVP5"/>
<dbReference type="Gene3D" id="3.30.360.10">
    <property type="entry name" value="Dihydrodipicolinate Reductase, domain 2"/>
    <property type="match status" value="1"/>
</dbReference>
<dbReference type="InterPro" id="IPR055170">
    <property type="entry name" value="GFO_IDH_MocA-like_dom"/>
</dbReference>
<dbReference type="EMBL" id="GU474890">
    <property type="protein sequence ID" value="ADI18486.1"/>
    <property type="molecule type" value="Genomic_DNA"/>
</dbReference>
<organism evidence="3">
    <name type="scientific">uncultured Verrucomicrobiales bacterium HF4000_13K17</name>
    <dbReference type="NCBI Taxonomy" id="710998"/>
    <lineage>
        <taxon>Bacteria</taxon>
        <taxon>Pseudomonadati</taxon>
        <taxon>Verrucomicrobiota</taxon>
        <taxon>Verrucomicrobiia</taxon>
        <taxon>Verrucomicrobiales</taxon>
        <taxon>environmental samples</taxon>
    </lineage>
</organism>
<feature type="domain" description="GFO/IDH/MocA-like oxidoreductase" evidence="2">
    <location>
        <begin position="156"/>
        <end position="271"/>
    </location>
</feature>
<dbReference type="InterPro" id="IPR000683">
    <property type="entry name" value="Gfo/Idh/MocA-like_OxRdtase_N"/>
</dbReference>
<name>E0XVP5_9BACT</name>
<dbReference type="PANTHER" id="PTHR43818">
    <property type="entry name" value="BCDNA.GH03377"/>
    <property type="match status" value="1"/>
</dbReference>
<sequence>MRRRKFIGGLAAALCAPSISKAVQPDRIKIGQIGLAHPHARGKLAAIRSLAEEYEFIGVVEPDAARRKSVRGVKFVSEEELLNTKGLQAVAIETRVRDLVPTAARVVGTGRHIHLDKPAGPSLPAFKKLVAEAKRRKLTLQMGYMLRYNPAFQFMFRAAREGWFGEIMEVDAMMGKLAGADMRRQLAEFSGGGFFELACHILDSTIFILGKPQKVHSITRRTREGKGDIFADNQLAVLEFAKGTACLRCNHNDPFGGPRRRFQIAGTQGGMEIRPLESGKFVLSLDRVRGEFKKGNQTVQLKGGRSYVAEFADLAKVIRGEKNLDWSFEHDLTVHETLLRICGMPLE</sequence>
<dbReference type="PANTHER" id="PTHR43818:SF9">
    <property type="entry name" value="HYPOTHETICAL OXIDOREDUCTASE"/>
    <property type="match status" value="1"/>
</dbReference>
<dbReference type="SUPFAM" id="SSF51735">
    <property type="entry name" value="NAD(P)-binding Rossmann-fold domains"/>
    <property type="match status" value="1"/>
</dbReference>
<dbReference type="InterPro" id="IPR050463">
    <property type="entry name" value="Gfo/Idh/MocA_oxidrdct_glycsds"/>
</dbReference>
<evidence type="ECO:0000313" key="3">
    <source>
        <dbReference type="EMBL" id="ADI18486.1"/>
    </source>
</evidence>
<dbReference type="GO" id="GO:0000166">
    <property type="term" value="F:nucleotide binding"/>
    <property type="evidence" value="ECO:0007669"/>
    <property type="project" value="InterPro"/>
</dbReference>
<dbReference type="InterPro" id="IPR036291">
    <property type="entry name" value="NAD(P)-bd_dom_sf"/>
</dbReference>